<sequence length="965" mass="106598">MALNRFWSARPLLQGISRTTQCMGARSIQQTPASATNSSEDPASILSKPSWSVKSLLPESTARPQSRTISSKQLHHLLRLSALPPPSSAEEEEEMLKTLESQIHFVKEVQSVDTTGVTPLRSIRDETDEAQEENKISLKTLDTALKQERYIGRSRRIHRTRPEKLDNPDGDVWDGDALKPASKTMGRTGFLVTASHTHPTFEYLLIFMRIISLSSIFVQGSCRRSSVLTHQAGSTSAFFVPHAHMDSPTSWSGQSGQPEAARQIQQTQSDVDLASILSLNERQDLALLIVDIMDQMQETICDHFNTVHSRPRDNELSPDNPDSSTLKQENPGPKSRKSSTMEVKVEAEAFRYFSTWKDSVIYRIGDIINTPDYPELRNRQQQDERQIDETAESTTTTSDTSRYPPIETPLKELPRATKLIILHSVLLLLLSLQHYSAHSRVLLLRMVPSLGLSMDDLVDDETKVAEGLLQTAKIMTADEEAKAKVEKTKSTRKWKVGLASIAGGVLIGVTGGLAAPFVAAGIGAVMGGLGLGATVAAGYLGAVASSTAIIGGMFGAYGARMTGKMMDRYAREVEDFAFLPIHTPTASEGENIASVSTDQRLRVTIAISGWLTEQEDFVNPWRVLGRDSEAFALRWEFKALVKLGNALTTVVRNTAWAFASKQAITGTVFAPILGAVMWPVALLKLSHIIDNPFSIAKIRADKAGQVLADALINKAQGERPVTLVGYSLGARVIFSCLISLARRRAYGLVESAILIGSPTPSTTNHWRLMRTVVSGRLVNVFSLNDSVLGFLYRANSAQFGIAGLQPISGVPGVENFDVSDAVSGHLRYQYMVGSILKRIGYDHLDKEQLQRQIDMLRARDEGDEKRLVWEKEQNQMKMAQKQQVENNPSREPLLVDVHSVERETGEGQGQREENLGQQLLQENNSMFEPSSADVQRLERIVEQQTQQALCHAELGRLEIVDRTND</sequence>
<protein>
    <recommendedName>
        <fullName evidence="8">Glutamyl-tRNA amidotransferase complex subunit Gta3 domain-containing protein</fullName>
    </recommendedName>
</protein>
<name>A0A2B7X8M1_9EURO</name>
<evidence type="ECO:0000313" key="9">
    <source>
        <dbReference type="EMBL" id="PGH05220.1"/>
    </source>
</evidence>
<reference evidence="9 10" key="1">
    <citation type="submission" date="2017-10" db="EMBL/GenBank/DDBJ databases">
        <title>Comparative genomics in systemic dimorphic fungi from Ajellomycetaceae.</title>
        <authorList>
            <person name="Munoz J.F."/>
            <person name="Mcewen J.G."/>
            <person name="Clay O.K."/>
            <person name="Cuomo C.A."/>
        </authorList>
    </citation>
    <scope>NUCLEOTIDE SEQUENCE [LARGE SCALE GENOMIC DNA]</scope>
    <source>
        <strain evidence="9 10">UAMH130</strain>
    </source>
</reference>
<feature type="compositionally biased region" description="Low complexity" evidence="6">
    <location>
        <begin position="392"/>
        <end position="401"/>
    </location>
</feature>
<evidence type="ECO:0000259" key="8">
    <source>
        <dbReference type="Pfam" id="PF20978"/>
    </source>
</evidence>
<evidence type="ECO:0000313" key="10">
    <source>
        <dbReference type="Proteomes" id="UP000224080"/>
    </source>
</evidence>
<evidence type="ECO:0000256" key="3">
    <source>
        <dbReference type="ARBA" id="ARBA00022692"/>
    </source>
</evidence>
<keyword evidence="5 7" id="KW-0472">Membrane</keyword>
<dbReference type="Pfam" id="PF20978">
    <property type="entry name" value="Gta3"/>
    <property type="match status" value="1"/>
</dbReference>
<keyword evidence="4 7" id="KW-1133">Transmembrane helix</keyword>
<dbReference type="Proteomes" id="UP000224080">
    <property type="component" value="Unassembled WGS sequence"/>
</dbReference>
<feature type="transmembrane region" description="Helical" evidence="7">
    <location>
        <begin position="536"/>
        <end position="559"/>
    </location>
</feature>
<accession>A0A2B7X8M1</accession>
<comment type="subcellular location">
    <subcellularLocation>
        <location evidence="1">Membrane</location>
        <topology evidence="1">Multi-pass membrane protein</topology>
    </subcellularLocation>
</comment>
<dbReference type="AlphaFoldDB" id="A0A2B7X8M1"/>
<feature type="region of interest" description="Disordered" evidence="6">
    <location>
        <begin position="25"/>
        <end position="46"/>
    </location>
</feature>
<feature type="compositionally biased region" description="Polar residues" evidence="6">
    <location>
        <begin position="247"/>
        <end position="266"/>
    </location>
</feature>
<dbReference type="OrthoDB" id="277931at2759"/>
<feature type="transmembrane region" description="Helical" evidence="7">
    <location>
        <begin position="419"/>
        <end position="437"/>
    </location>
</feature>
<feature type="transmembrane region" description="Helical" evidence="7">
    <location>
        <begin position="496"/>
        <end position="524"/>
    </location>
</feature>
<gene>
    <name evidence="9" type="ORF">GX51_03119</name>
</gene>
<comment type="similarity">
    <text evidence="2">Belongs to the TMCO4 family.</text>
</comment>
<dbReference type="Pfam" id="PF05277">
    <property type="entry name" value="DUF726"/>
    <property type="match status" value="1"/>
</dbReference>
<proteinExistence type="inferred from homology"/>
<evidence type="ECO:0000256" key="4">
    <source>
        <dbReference type="ARBA" id="ARBA00022989"/>
    </source>
</evidence>
<evidence type="ECO:0000256" key="7">
    <source>
        <dbReference type="SAM" id="Phobius"/>
    </source>
</evidence>
<feature type="region of interest" description="Disordered" evidence="6">
    <location>
        <begin position="372"/>
        <end position="408"/>
    </location>
</feature>
<evidence type="ECO:0000256" key="6">
    <source>
        <dbReference type="SAM" id="MobiDB-lite"/>
    </source>
</evidence>
<dbReference type="InterPro" id="IPR049545">
    <property type="entry name" value="Gta3_dom"/>
</dbReference>
<dbReference type="PANTHER" id="PTHR17920:SF22">
    <property type="entry name" value="DUF726 DOMAIN PROTEIN (AFU_ORTHOLOGUE AFUA_2G12860)"/>
    <property type="match status" value="1"/>
</dbReference>
<dbReference type="EMBL" id="PDNC01000032">
    <property type="protein sequence ID" value="PGH05220.1"/>
    <property type="molecule type" value="Genomic_DNA"/>
</dbReference>
<feature type="region of interest" description="Disordered" evidence="6">
    <location>
        <begin position="306"/>
        <end position="341"/>
    </location>
</feature>
<evidence type="ECO:0000256" key="5">
    <source>
        <dbReference type="ARBA" id="ARBA00023136"/>
    </source>
</evidence>
<evidence type="ECO:0000256" key="1">
    <source>
        <dbReference type="ARBA" id="ARBA00004141"/>
    </source>
</evidence>
<dbReference type="Gene3D" id="3.40.50.1820">
    <property type="entry name" value="alpha/beta hydrolase"/>
    <property type="match status" value="1"/>
</dbReference>
<organism evidence="9 10">
    <name type="scientific">Blastomyces parvus</name>
    <dbReference type="NCBI Taxonomy" id="2060905"/>
    <lineage>
        <taxon>Eukaryota</taxon>
        <taxon>Fungi</taxon>
        <taxon>Dikarya</taxon>
        <taxon>Ascomycota</taxon>
        <taxon>Pezizomycotina</taxon>
        <taxon>Eurotiomycetes</taxon>
        <taxon>Eurotiomycetidae</taxon>
        <taxon>Onygenales</taxon>
        <taxon>Ajellomycetaceae</taxon>
        <taxon>Blastomyces</taxon>
    </lineage>
</organism>
<dbReference type="InterPro" id="IPR029058">
    <property type="entry name" value="AB_hydrolase_fold"/>
</dbReference>
<dbReference type="SUPFAM" id="SSF53474">
    <property type="entry name" value="alpha/beta-Hydrolases"/>
    <property type="match status" value="1"/>
</dbReference>
<feature type="domain" description="Glutamyl-tRNA amidotransferase complex subunit Gta3" evidence="8">
    <location>
        <begin position="63"/>
        <end position="120"/>
    </location>
</feature>
<dbReference type="PANTHER" id="PTHR17920">
    <property type="entry name" value="TRANSMEMBRANE AND COILED-COIL DOMAIN-CONTAINING PROTEIN 4 TMCO4"/>
    <property type="match status" value="1"/>
</dbReference>
<evidence type="ECO:0000256" key="2">
    <source>
        <dbReference type="ARBA" id="ARBA00009824"/>
    </source>
</evidence>
<keyword evidence="3 7" id="KW-0812">Transmembrane</keyword>
<dbReference type="GO" id="GO:0016020">
    <property type="term" value="C:membrane"/>
    <property type="evidence" value="ECO:0007669"/>
    <property type="project" value="UniProtKB-SubCell"/>
</dbReference>
<dbReference type="InterPro" id="IPR007941">
    <property type="entry name" value="DUF726"/>
</dbReference>
<keyword evidence="10" id="KW-1185">Reference proteome</keyword>
<feature type="compositionally biased region" description="Basic and acidic residues" evidence="6">
    <location>
        <begin position="374"/>
        <end position="388"/>
    </location>
</feature>
<comment type="caution">
    <text evidence="9">The sequence shown here is derived from an EMBL/GenBank/DDBJ whole genome shotgun (WGS) entry which is preliminary data.</text>
</comment>
<feature type="region of interest" description="Disordered" evidence="6">
    <location>
        <begin position="246"/>
        <end position="266"/>
    </location>
</feature>